<dbReference type="CDD" id="cd00635">
    <property type="entry name" value="PLPDE_III_YBL036c_like"/>
    <property type="match status" value="1"/>
</dbReference>
<comment type="caution">
    <text evidence="6">The sequence shown here is derived from an EMBL/GenBank/DDBJ whole genome shotgun (WGS) entry which is preliminary data.</text>
</comment>
<dbReference type="PIRSF" id="PIRSF004848">
    <property type="entry name" value="YBL036c_PLPDEIII"/>
    <property type="match status" value="1"/>
</dbReference>
<sequence>MQDIQDHLREIQQELPPHVQLIAVSKTRTPEEILEAYTAGIRDFGENKVQELVEKYEALPKDIRWHFIGSLQTNKVRKLMGKTFLIQSLDRWNLALELEKRAGDAELVLDVLLEVNIGEEPQKGGIIPSDLPDFIEKIKTLKHLRVRGLMAIIPQGSEAENRVHFQNMNAWFEKLKNEESERFTMEILSMGMSMDYKTAVEEGSTMIRVGTSIFGQRNNA</sequence>
<accession>A0A941HQF0</accession>
<organism evidence="6 7">
    <name type="scientific">Proteiniclasticum sediminis</name>
    <dbReference type="NCBI Taxonomy" id="2804028"/>
    <lineage>
        <taxon>Bacteria</taxon>
        <taxon>Bacillati</taxon>
        <taxon>Bacillota</taxon>
        <taxon>Clostridia</taxon>
        <taxon>Eubacteriales</taxon>
        <taxon>Clostridiaceae</taxon>
        <taxon>Proteiniclasticum</taxon>
    </lineage>
</organism>
<evidence type="ECO:0000256" key="2">
    <source>
        <dbReference type="HAMAP-Rule" id="MF_02087"/>
    </source>
</evidence>
<dbReference type="PROSITE" id="PS01211">
    <property type="entry name" value="UPF0001"/>
    <property type="match status" value="1"/>
</dbReference>
<dbReference type="NCBIfam" id="TIGR00044">
    <property type="entry name" value="YggS family pyridoxal phosphate-dependent enzyme"/>
    <property type="match status" value="1"/>
</dbReference>
<evidence type="ECO:0000259" key="5">
    <source>
        <dbReference type="Pfam" id="PF01168"/>
    </source>
</evidence>
<evidence type="ECO:0000256" key="1">
    <source>
        <dbReference type="ARBA" id="ARBA00022898"/>
    </source>
</evidence>
<evidence type="ECO:0000256" key="3">
    <source>
        <dbReference type="PIRSR" id="PIRSR004848-1"/>
    </source>
</evidence>
<dbReference type="SUPFAM" id="SSF51419">
    <property type="entry name" value="PLP-binding barrel"/>
    <property type="match status" value="1"/>
</dbReference>
<feature type="modified residue" description="N6-(pyridoxal phosphate)lysine" evidence="2 3">
    <location>
        <position position="26"/>
    </location>
</feature>
<dbReference type="InterPro" id="IPR011078">
    <property type="entry name" value="PyrdxlP_homeostasis"/>
</dbReference>
<evidence type="ECO:0000256" key="4">
    <source>
        <dbReference type="RuleBase" id="RU004514"/>
    </source>
</evidence>
<dbReference type="InterPro" id="IPR001608">
    <property type="entry name" value="Ala_racemase_N"/>
</dbReference>
<proteinExistence type="inferred from homology"/>
<dbReference type="PANTHER" id="PTHR10146:SF14">
    <property type="entry name" value="PYRIDOXAL PHOSPHATE HOMEOSTASIS PROTEIN"/>
    <property type="match status" value="1"/>
</dbReference>
<gene>
    <name evidence="6" type="ORF">KCG48_03565</name>
</gene>
<keyword evidence="7" id="KW-1185">Reference proteome</keyword>
<dbReference type="FunFam" id="3.20.20.10:FF:000018">
    <property type="entry name" value="Pyridoxal phosphate homeostasis protein"/>
    <property type="match status" value="1"/>
</dbReference>
<evidence type="ECO:0000313" key="7">
    <source>
        <dbReference type="Proteomes" id="UP000675379"/>
    </source>
</evidence>
<dbReference type="EMBL" id="JAGSCS010000003">
    <property type="protein sequence ID" value="MBR0575413.1"/>
    <property type="molecule type" value="Genomic_DNA"/>
</dbReference>
<comment type="cofactor">
    <cofactor evidence="3">
        <name>pyridoxal 5'-phosphate</name>
        <dbReference type="ChEBI" id="CHEBI:597326"/>
    </cofactor>
</comment>
<dbReference type="RefSeq" id="WP_211799936.1">
    <property type="nucleotide sequence ID" value="NZ_JAGSCS010000003.1"/>
</dbReference>
<feature type="domain" description="Alanine racemase N-terminal" evidence="5">
    <location>
        <begin position="2"/>
        <end position="217"/>
    </location>
</feature>
<protein>
    <recommendedName>
        <fullName evidence="2">Pyridoxal phosphate homeostasis protein</fullName>
        <shortName evidence="2">PLP homeostasis protein</shortName>
    </recommendedName>
</protein>
<name>A0A941HQF0_9CLOT</name>
<dbReference type="InterPro" id="IPR029066">
    <property type="entry name" value="PLP-binding_barrel"/>
</dbReference>
<dbReference type="AlphaFoldDB" id="A0A941HQF0"/>
<reference evidence="6" key="1">
    <citation type="submission" date="2021-04" db="EMBL/GenBank/DDBJ databases">
        <title>Proteiniclasticum sedimins sp. nov., an obligate anaerobic bacterium isolated from anaerobic sludge.</title>
        <authorList>
            <person name="Liu J."/>
        </authorList>
    </citation>
    <scope>NUCLEOTIDE SEQUENCE</scope>
    <source>
        <strain evidence="6">BAD-10</strain>
    </source>
</reference>
<comment type="similarity">
    <text evidence="2 4">Belongs to the pyridoxal phosphate-binding protein YggS/PROSC family.</text>
</comment>
<dbReference type="Gene3D" id="3.20.20.10">
    <property type="entry name" value="Alanine racemase"/>
    <property type="match status" value="1"/>
</dbReference>
<keyword evidence="1 2" id="KW-0663">Pyridoxal phosphate</keyword>
<dbReference type="GO" id="GO:0030170">
    <property type="term" value="F:pyridoxal phosphate binding"/>
    <property type="evidence" value="ECO:0007669"/>
    <property type="project" value="UniProtKB-UniRule"/>
</dbReference>
<evidence type="ECO:0000313" key="6">
    <source>
        <dbReference type="EMBL" id="MBR0575413.1"/>
    </source>
</evidence>
<comment type="function">
    <text evidence="2">Pyridoxal 5'-phosphate (PLP)-binding protein, which is involved in PLP homeostasis.</text>
</comment>
<dbReference type="Proteomes" id="UP000675379">
    <property type="component" value="Unassembled WGS sequence"/>
</dbReference>
<dbReference type="PANTHER" id="PTHR10146">
    <property type="entry name" value="PROLINE SYNTHETASE CO-TRANSCRIBED BACTERIAL HOMOLOG PROTEIN"/>
    <property type="match status" value="1"/>
</dbReference>
<dbReference type="HAMAP" id="MF_02087">
    <property type="entry name" value="PLP_homeostasis"/>
    <property type="match status" value="1"/>
</dbReference>
<dbReference type="Pfam" id="PF01168">
    <property type="entry name" value="Ala_racemase_N"/>
    <property type="match status" value="1"/>
</dbReference>